<evidence type="ECO:0000313" key="1">
    <source>
        <dbReference type="EMBL" id="KKQ85003.1"/>
    </source>
</evidence>
<dbReference type="AlphaFoldDB" id="A0A0G0KZ91"/>
<dbReference type="Pfam" id="PF05635">
    <property type="entry name" value="23S_rRNA_IVP"/>
    <property type="match status" value="1"/>
</dbReference>
<dbReference type="NCBIfam" id="TIGR02436">
    <property type="entry name" value="four helix bundle protein"/>
    <property type="match status" value="1"/>
</dbReference>
<dbReference type="SUPFAM" id="SSF158446">
    <property type="entry name" value="IVS-encoded protein-like"/>
    <property type="match status" value="1"/>
</dbReference>
<name>A0A0G0KZ91_9BACT</name>
<accession>A0A0G0KZ91</accession>
<dbReference type="PANTHER" id="PTHR38471">
    <property type="entry name" value="FOUR HELIX BUNDLE PROTEIN"/>
    <property type="match status" value="1"/>
</dbReference>
<dbReference type="PIRSF" id="PIRSF035652">
    <property type="entry name" value="CHP02436"/>
    <property type="match status" value="1"/>
</dbReference>
<proteinExistence type="predicted"/>
<dbReference type="InterPro" id="IPR036583">
    <property type="entry name" value="23S_rRNA_IVS_sf"/>
</dbReference>
<dbReference type="PANTHER" id="PTHR38471:SF2">
    <property type="entry name" value="FOUR HELIX BUNDLE PROTEIN"/>
    <property type="match status" value="1"/>
</dbReference>
<organism evidence="1 2">
    <name type="scientific">Candidatus Woesebacteria bacterium GW2011_GWB1_38_8</name>
    <dbReference type="NCBI Taxonomy" id="1618570"/>
    <lineage>
        <taxon>Bacteria</taxon>
        <taxon>Candidatus Woeseibacteriota</taxon>
    </lineage>
</organism>
<comment type="caution">
    <text evidence="1">The sequence shown here is derived from an EMBL/GenBank/DDBJ whole genome shotgun (WGS) entry which is preliminary data.</text>
</comment>
<dbReference type="EMBL" id="LBVL01000011">
    <property type="protein sequence ID" value="KKQ85003.1"/>
    <property type="molecule type" value="Genomic_DNA"/>
</dbReference>
<dbReference type="InterPro" id="IPR012657">
    <property type="entry name" value="23S_rRNA-intervening_sequence"/>
</dbReference>
<dbReference type="STRING" id="1618570.UT08_C0011G0021"/>
<protein>
    <submittedName>
        <fullName evidence="1">TIGR02436 family protein</fullName>
    </submittedName>
</protein>
<reference evidence="1 2" key="1">
    <citation type="journal article" date="2015" name="Nature">
        <title>rRNA introns, odd ribosomes, and small enigmatic genomes across a large radiation of phyla.</title>
        <authorList>
            <person name="Brown C.T."/>
            <person name="Hug L.A."/>
            <person name="Thomas B.C."/>
            <person name="Sharon I."/>
            <person name="Castelle C.J."/>
            <person name="Singh A."/>
            <person name="Wilkins M.J."/>
            <person name="Williams K.H."/>
            <person name="Banfield J.F."/>
        </authorList>
    </citation>
    <scope>NUCLEOTIDE SEQUENCE [LARGE SCALE GENOMIC DNA]</scope>
</reference>
<dbReference type="Gene3D" id="1.20.1440.60">
    <property type="entry name" value="23S rRNA-intervening sequence"/>
    <property type="match status" value="1"/>
</dbReference>
<evidence type="ECO:0000313" key="2">
    <source>
        <dbReference type="Proteomes" id="UP000034081"/>
    </source>
</evidence>
<dbReference type="Proteomes" id="UP000034081">
    <property type="component" value="Unassembled WGS sequence"/>
</dbReference>
<gene>
    <name evidence="1" type="ORF">UT08_C0011G0021</name>
</gene>
<sequence>MVIKIIRYLPRTEENLVVIKQILRSVTSMGANSQEADGASSKKDFLHCFTTVRKEAKETEFWLKLIVELNLKAQVSGRKLIEECRQIIAIVSKIISNTRN</sequence>